<keyword evidence="2" id="KW-1185">Reference proteome</keyword>
<evidence type="ECO:0000313" key="1">
    <source>
        <dbReference type="EMBL" id="EJK70824.1"/>
    </source>
</evidence>
<dbReference type="EMBL" id="AGNL01008005">
    <property type="protein sequence ID" value="EJK70824.1"/>
    <property type="molecule type" value="Genomic_DNA"/>
</dbReference>
<accession>K0T0V3</accession>
<dbReference type="Proteomes" id="UP000266841">
    <property type="component" value="Unassembled WGS sequence"/>
</dbReference>
<comment type="caution">
    <text evidence="1">The sequence shown here is derived from an EMBL/GenBank/DDBJ whole genome shotgun (WGS) entry which is preliminary data.</text>
</comment>
<gene>
    <name evidence="1" type="ORF">THAOC_07787</name>
</gene>
<reference evidence="1 2" key="1">
    <citation type="journal article" date="2012" name="Genome Biol.">
        <title>Genome and low-iron response of an oceanic diatom adapted to chronic iron limitation.</title>
        <authorList>
            <person name="Lommer M."/>
            <person name="Specht M."/>
            <person name="Roy A.S."/>
            <person name="Kraemer L."/>
            <person name="Andreson R."/>
            <person name="Gutowska M.A."/>
            <person name="Wolf J."/>
            <person name="Bergner S.V."/>
            <person name="Schilhabel M.B."/>
            <person name="Klostermeier U.C."/>
            <person name="Beiko R.G."/>
            <person name="Rosenstiel P."/>
            <person name="Hippler M."/>
            <person name="Laroche J."/>
        </authorList>
    </citation>
    <scope>NUCLEOTIDE SEQUENCE [LARGE SCALE GENOMIC DNA]</scope>
    <source>
        <strain evidence="1 2">CCMP1005</strain>
    </source>
</reference>
<feature type="non-terminal residue" evidence="1">
    <location>
        <position position="93"/>
    </location>
</feature>
<organism evidence="1 2">
    <name type="scientific">Thalassiosira oceanica</name>
    <name type="common">Marine diatom</name>
    <dbReference type="NCBI Taxonomy" id="159749"/>
    <lineage>
        <taxon>Eukaryota</taxon>
        <taxon>Sar</taxon>
        <taxon>Stramenopiles</taxon>
        <taxon>Ochrophyta</taxon>
        <taxon>Bacillariophyta</taxon>
        <taxon>Coscinodiscophyceae</taxon>
        <taxon>Thalassiosirophycidae</taxon>
        <taxon>Thalassiosirales</taxon>
        <taxon>Thalassiosiraceae</taxon>
        <taxon>Thalassiosira</taxon>
    </lineage>
</organism>
<evidence type="ECO:0000313" key="2">
    <source>
        <dbReference type="Proteomes" id="UP000266841"/>
    </source>
</evidence>
<sequence length="93" mass="10484">MPESELADNSDLEYTPLLPPWCTSGQYWPSSDGPVYRASSRWFFCFTAFVTRGQPWKAFGNDVSVNHTHSLLLPNNWVCDSGVEALDRQSLKG</sequence>
<proteinExistence type="predicted"/>
<dbReference type="AlphaFoldDB" id="K0T0V3"/>
<protein>
    <submittedName>
        <fullName evidence="1">Uncharacterized protein</fullName>
    </submittedName>
</protein>
<name>K0T0V3_THAOC</name>